<dbReference type="Pfam" id="PF04237">
    <property type="entry name" value="YjbR"/>
    <property type="match status" value="1"/>
</dbReference>
<dbReference type="InterPro" id="IPR007351">
    <property type="entry name" value="YjbR"/>
</dbReference>
<name>A0ABY5HM53_9GAMM</name>
<dbReference type="SUPFAM" id="SSF142906">
    <property type="entry name" value="YjbR-like"/>
    <property type="match status" value="1"/>
</dbReference>
<organism evidence="1 2">
    <name type="scientific">Marinobacterium rhizophilum</name>
    <dbReference type="NCBI Taxonomy" id="420402"/>
    <lineage>
        <taxon>Bacteria</taxon>
        <taxon>Pseudomonadati</taxon>
        <taxon>Pseudomonadota</taxon>
        <taxon>Gammaproteobacteria</taxon>
        <taxon>Oceanospirillales</taxon>
        <taxon>Oceanospirillaceae</taxon>
        <taxon>Marinobacterium</taxon>
    </lineage>
</organism>
<dbReference type="InterPro" id="IPR038056">
    <property type="entry name" value="YjbR-like_sf"/>
</dbReference>
<dbReference type="InterPro" id="IPR058532">
    <property type="entry name" value="YjbR/MT2646/Rv2570-like"/>
</dbReference>
<dbReference type="PANTHER" id="PTHR35145">
    <property type="entry name" value="CYTOPLASMIC PROTEIN-RELATED"/>
    <property type="match status" value="1"/>
</dbReference>
<dbReference type="Proteomes" id="UP001058461">
    <property type="component" value="Chromosome"/>
</dbReference>
<evidence type="ECO:0000313" key="1">
    <source>
        <dbReference type="EMBL" id="UTW12678.1"/>
    </source>
</evidence>
<sequence>MDADSTRDYLLGKPEAWVDYPFGPGPAVFKVRQKMFALLMDDASKGPRLNLKCDPVQAQMLRDVFEAVQPGYHMNKRHWNTVLLDGSLPDGEVQRMIDHSYSLVVKGLKVVERKALELAWGPDTLYR</sequence>
<reference evidence="1" key="1">
    <citation type="submission" date="2021-04" db="EMBL/GenBank/DDBJ databases">
        <title>Oceanospirillales bacteria with DddD are important DMSP degraders in coastal seawater.</title>
        <authorList>
            <person name="Liu J."/>
        </authorList>
    </citation>
    <scope>NUCLEOTIDE SEQUENCE</scope>
    <source>
        <strain evidence="1">D13-1</strain>
    </source>
</reference>
<keyword evidence="1" id="KW-0238">DNA-binding</keyword>
<accession>A0ABY5HM53</accession>
<dbReference type="RefSeq" id="WP_255854790.1">
    <property type="nucleotide sequence ID" value="NZ_CP073347.1"/>
</dbReference>
<dbReference type="GO" id="GO:0003677">
    <property type="term" value="F:DNA binding"/>
    <property type="evidence" value="ECO:0007669"/>
    <property type="project" value="UniProtKB-KW"/>
</dbReference>
<dbReference type="PANTHER" id="PTHR35145:SF1">
    <property type="entry name" value="CYTOPLASMIC PROTEIN"/>
    <property type="match status" value="1"/>
</dbReference>
<protein>
    <submittedName>
        <fullName evidence="1">MmcQ/YjbR family DNA-binding protein</fullName>
    </submittedName>
</protein>
<keyword evidence="2" id="KW-1185">Reference proteome</keyword>
<gene>
    <name evidence="1" type="ORF">KDW95_03065</name>
</gene>
<proteinExistence type="predicted"/>
<evidence type="ECO:0000313" key="2">
    <source>
        <dbReference type="Proteomes" id="UP001058461"/>
    </source>
</evidence>
<dbReference type="EMBL" id="CP073347">
    <property type="protein sequence ID" value="UTW12678.1"/>
    <property type="molecule type" value="Genomic_DNA"/>
</dbReference>
<dbReference type="Gene3D" id="3.90.1150.30">
    <property type="match status" value="1"/>
</dbReference>